<evidence type="ECO:0000256" key="5">
    <source>
        <dbReference type="SAM" id="Phobius"/>
    </source>
</evidence>
<keyword evidence="2 5" id="KW-0812">Transmembrane</keyword>
<keyword evidence="3 5" id="KW-1133">Transmembrane helix</keyword>
<evidence type="ECO:0000259" key="6">
    <source>
        <dbReference type="Pfam" id="PF00324"/>
    </source>
</evidence>
<feature type="transmembrane region" description="Helical" evidence="5">
    <location>
        <begin position="7"/>
        <end position="34"/>
    </location>
</feature>
<feature type="transmembrane region" description="Helical" evidence="5">
    <location>
        <begin position="109"/>
        <end position="130"/>
    </location>
</feature>
<feature type="transmembrane region" description="Helical" evidence="5">
    <location>
        <begin position="170"/>
        <end position="193"/>
    </location>
</feature>
<comment type="caution">
    <text evidence="7">The sequence shown here is derived from an EMBL/GenBank/DDBJ whole genome shotgun (WGS) entry which is preliminary data.</text>
</comment>
<dbReference type="EMBL" id="BSXW01000673">
    <property type="protein sequence ID" value="GMF27712.1"/>
    <property type="molecule type" value="Genomic_DNA"/>
</dbReference>
<feature type="domain" description="Amino acid permease/ SLC12A" evidence="6">
    <location>
        <begin position="3"/>
        <end position="231"/>
    </location>
</feature>
<sequence>MDAPKKVIPVAQLSCISTVFVTGVMVVFVTVSLAPGMAKIPYKEIPFNLGFTQFLKISDEYAALLSLPGAFATAFGFMWAYGILIAALSTSRLLLPFCAKTTKESNTPYYSLLIGSAWSYAFCLLVYVAPPVGDSFTGLCMLSASMSYSGQCIGYIALKRNYRNIKSSEFQSPFGIAGAFCSLLIWLLMAISLLTIHDDGGKDAIGFGMVVVLFTVFTLATLANAKRFSPQENKIMLAAHVTKFNIKKGRQPTTTTPQE</sequence>
<gene>
    <name evidence="7" type="ORF">Plil01_001161200</name>
</gene>
<comment type="subcellular location">
    <subcellularLocation>
        <location evidence="1">Membrane</location>
        <topology evidence="1">Multi-pass membrane protein</topology>
    </subcellularLocation>
</comment>
<evidence type="ECO:0000256" key="4">
    <source>
        <dbReference type="ARBA" id="ARBA00023136"/>
    </source>
</evidence>
<name>A0A9W6U9D2_9STRA</name>
<organism evidence="7 8">
    <name type="scientific">Phytophthora lilii</name>
    <dbReference type="NCBI Taxonomy" id="2077276"/>
    <lineage>
        <taxon>Eukaryota</taxon>
        <taxon>Sar</taxon>
        <taxon>Stramenopiles</taxon>
        <taxon>Oomycota</taxon>
        <taxon>Peronosporomycetes</taxon>
        <taxon>Peronosporales</taxon>
        <taxon>Peronosporaceae</taxon>
        <taxon>Phytophthora</taxon>
    </lineage>
</organism>
<protein>
    <submittedName>
        <fullName evidence="7">Unnamed protein product</fullName>
    </submittedName>
</protein>
<dbReference type="GO" id="GO:0016020">
    <property type="term" value="C:membrane"/>
    <property type="evidence" value="ECO:0007669"/>
    <property type="project" value="UniProtKB-SubCell"/>
</dbReference>
<dbReference type="AlphaFoldDB" id="A0A9W6U9D2"/>
<dbReference type="Gene3D" id="1.20.1740.10">
    <property type="entry name" value="Amino acid/polyamine transporter I"/>
    <property type="match status" value="1"/>
</dbReference>
<dbReference type="Proteomes" id="UP001165083">
    <property type="component" value="Unassembled WGS sequence"/>
</dbReference>
<feature type="transmembrane region" description="Helical" evidence="5">
    <location>
        <begin position="205"/>
        <end position="225"/>
    </location>
</feature>
<evidence type="ECO:0000313" key="7">
    <source>
        <dbReference type="EMBL" id="GMF27712.1"/>
    </source>
</evidence>
<evidence type="ECO:0000256" key="3">
    <source>
        <dbReference type="ARBA" id="ARBA00022989"/>
    </source>
</evidence>
<dbReference type="GO" id="GO:0055085">
    <property type="term" value="P:transmembrane transport"/>
    <property type="evidence" value="ECO:0007669"/>
    <property type="project" value="InterPro"/>
</dbReference>
<evidence type="ECO:0000256" key="2">
    <source>
        <dbReference type="ARBA" id="ARBA00022692"/>
    </source>
</evidence>
<accession>A0A9W6U9D2</accession>
<keyword evidence="4 5" id="KW-0472">Membrane</keyword>
<dbReference type="OrthoDB" id="79025at2759"/>
<evidence type="ECO:0000256" key="1">
    <source>
        <dbReference type="ARBA" id="ARBA00004141"/>
    </source>
</evidence>
<evidence type="ECO:0000313" key="8">
    <source>
        <dbReference type="Proteomes" id="UP001165083"/>
    </source>
</evidence>
<feature type="transmembrane region" description="Helical" evidence="5">
    <location>
        <begin position="136"/>
        <end position="158"/>
    </location>
</feature>
<feature type="transmembrane region" description="Helical" evidence="5">
    <location>
        <begin position="61"/>
        <end position="88"/>
    </location>
</feature>
<proteinExistence type="predicted"/>
<reference evidence="7" key="1">
    <citation type="submission" date="2023-04" db="EMBL/GenBank/DDBJ databases">
        <title>Phytophthora lilii NBRC 32176.</title>
        <authorList>
            <person name="Ichikawa N."/>
            <person name="Sato H."/>
            <person name="Tonouchi N."/>
        </authorList>
    </citation>
    <scope>NUCLEOTIDE SEQUENCE</scope>
    <source>
        <strain evidence="7">NBRC 32176</strain>
    </source>
</reference>
<dbReference type="InterPro" id="IPR004841">
    <property type="entry name" value="AA-permease/SLC12A_dom"/>
</dbReference>
<dbReference type="Pfam" id="PF00324">
    <property type="entry name" value="AA_permease"/>
    <property type="match status" value="1"/>
</dbReference>
<keyword evidence="8" id="KW-1185">Reference proteome</keyword>